<dbReference type="AlphaFoldDB" id="A0A437A1Y0"/>
<dbReference type="Proteomes" id="UP000283090">
    <property type="component" value="Unassembled WGS sequence"/>
</dbReference>
<dbReference type="OrthoDB" id="5387399at2759"/>
<name>A0A437A1Y0_ARTFL</name>
<keyword evidence="3" id="KW-1185">Reference proteome</keyword>
<evidence type="ECO:0000313" key="3">
    <source>
        <dbReference type="Proteomes" id="UP000283090"/>
    </source>
</evidence>
<reference evidence="2 3" key="1">
    <citation type="submission" date="2019-01" db="EMBL/GenBank/DDBJ databases">
        <title>Intercellular communication is required for trap formation in the nematode-trapping fungus Duddingtonia flagrans.</title>
        <authorList>
            <person name="Youssar L."/>
            <person name="Wernet V."/>
            <person name="Hensel N."/>
            <person name="Hildebrandt H.-G."/>
            <person name="Fischer R."/>
        </authorList>
    </citation>
    <scope>NUCLEOTIDE SEQUENCE [LARGE SCALE GENOMIC DNA]</scope>
    <source>
        <strain evidence="2 3">CBS H-5679</strain>
    </source>
</reference>
<protein>
    <submittedName>
        <fullName evidence="2">Uncharacterized protein</fullName>
    </submittedName>
</protein>
<feature type="region of interest" description="Disordered" evidence="1">
    <location>
        <begin position="80"/>
        <end position="112"/>
    </location>
</feature>
<sequence>MRGLKCPTSLTRASCYTATAILKIITGLLQNGLNLTELVFLRYNSTAKEAYPAESADIVDTVQEVRHAYENELLTSDITGSGTGTGTNSFTNTGTGTGTRTKTATRTGTGTITTGTDETAQISNIITSNNLQQYCTKLLSYFSPTWPITIITHSVYSASTSFIPEFTSATTTYTKHLRTRHKYRIRRRICNHHSHPQTQKREAYKSYQGDSISAACADAVTSPTLYIYDCTTISTYTPLTTTIDTTLTNTKSDIFTTTAGDLAIETVPATGNYYGSYVNYISASIPIKVNAAAAENQEGMSQIMYGGFAQPEIIWYFATGGFLMSGLRQLEQRVQRHLRRIVFWTIGCITTVITKLG</sequence>
<dbReference type="GeneID" id="93585769"/>
<accession>A0A437A1Y0</accession>
<evidence type="ECO:0000313" key="2">
    <source>
        <dbReference type="EMBL" id="RVD85127.1"/>
    </source>
</evidence>
<dbReference type="VEuPathDB" id="FungiDB:DFL_003458"/>
<feature type="compositionally biased region" description="Low complexity" evidence="1">
    <location>
        <begin position="86"/>
        <end position="112"/>
    </location>
</feature>
<proteinExistence type="predicted"/>
<evidence type="ECO:0000256" key="1">
    <source>
        <dbReference type="SAM" id="MobiDB-lite"/>
    </source>
</evidence>
<organism evidence="2 3">
    <name type="scientific">Arthrobotrys flagrans</name>
    <name type="common">Nematode-trapping fungus</name>
    <name type="synonym">Trichothecium flagrans</name>
    <dbReference type="NCBI Taxonomy" id="97331"/>
    <lineage>
        <taxon>Eukaryota</taxon>
        <taxon>Fungi</taxon>
        <taxon>Dikarya</taxon>
        <taxon>Ascomycota</taxon>
        <taxon>Pezizomycotina</taxon>
        <taxon>Orbiliomycetes</taxon>
        <taxon>Orbiliales</taxon>
        <taxon>Orbiliaceae</taxon>
        <taxon>Arthrobotrys</taxon>
    </lineage>
</organism>
<gene>
    <name evidence="2" type="ORF">DFL_003458</name>
</gene>
<dbReference type="RefSeq" id="XP_067490671.1">
    <property type="nucleotide sequence ID" value="XM_067632398.1"/>
</dbReference>
<comment type="caution">
    <text evidence="2">The sequence shown here is derived from an EMBL/GenBank/DDBJ whole genome shotgun (WGS) entry which is preliminary data.</text>
</comment>
<dbReference type="EMBL" id="SAEB01000006">
    <property type="protein sequence ID" value="RVD85127.1"/>
    <property type="molecule type" value="Genomic_DNA"/>
</dbReference>